<accession>A0A927CJK5</accession>
<dbReference type="EMBL" id="JACXIY010000010">
    <property type="protein sequence ID" value="MBD2868650.1"/>
    <property type="molecule type" value="Genomic_DNA"/>
</dbReference>
<keyword evidence="3" id="KW-0804">Transcription</keyword>
<dbReference type="Pfam" id="PF12833">
    <property type="entry name" value="HTH_18"/>
    <property type="match status" value="1"/>
</dbReference>
<evidence type="ECO:0000313" key="6">
    <source>
        <dbReference type="Proteomes" id="UP000632125"/>
    </source>
</evidence>
<dbReference type="SUPFAM" id="SSF46689">
    <property type="entry name" value="Homeodomain-like"/>
    <property type="match status" value="2"/>
</dbReference>
<dbReference type="InterPro" id="IPR014710">
    <property type="entry name" value="RmlC-like_jellyroll"/>
</dbReference>
<dbReference type="AlphaFoldDB" id="A0A927CJK5"/>
<gene>
    <name evidence="5" type="ORF">IDH41_08670</name>
</gene>
<evidence type="ECO:0000256" key="3">
    <source>
        <dbReference type="ARBA" id="ARBA00023163"/>
    </source>
</evidence>
<dbReference type="GO" id="GO:0003700">
    <property type="term" value="F:DNA-binding transcription factor activity"/>
    <property type="evidence" value="ECO:0007669"/>
    <property type="project" value="InterPro"/>
</dbReference>
<dbReference type="SUPFAM" id="SSF51215">
    <property type="entry name" value="Regulatory protein AraC"/>
    <property type="match status" value="1"/>
</dbReference>
<protein>
    <submittedName>
        <fullName evidence="5">Helix-turn-helix transcriptional regulator</fullName>
    </submittedName>
</protein>
<keyword evidence="1" id="KW-0805">Transcription regulation</keyword>
<evidence type="ECO:0000259" key="4">
    <source>
        <dbReference type="PROSITE" id="PS01124"/>
    </source>
</evidence>
<keyword evidence="6" id="KW-1185">Reference proteome</keyword>
<keyword evidence="2" id="KW-0238">DNA-binding</keyword>
<dbReference type="PANTHER" id="PTHR43280:SF28">
    <property type="entry name" value="HTH-TYPE TRANSCRIPTIONAL ACTIVATOR RHAS"/>
    <property type="match status" value="1"/>
</dbReference>
<dbReference type="PANTHER" id="PTHR43280">
    <property type="entry name" value="ARAC-FAMILY TRANSCRIPTIONAL REGULATOR"/>
    <property type="match status" value="1"/>
</dbReference>
<dbReference type="PROSITE" id="PS01124">
    <property type="entry name" value="HTH_ARAC_FAMILY_2"/>
    <property type="match status" value="1"/>
</dbReference>
<dbReference type="InterPro" id="IPR003313">
    <property type="entry name" value="AraC-bd"/>
</dbReference>
<dbReference type="InterPro" id="IPR037923">
    <property type="entry name" value="HTH-like"/>
</dbReference>
<sequence>MTVVRQADLWNVPLYFAYRRINRNDEHKETFHSHQGTEILYVHQGEGTMVVNHTRYELRPGMLCVFQPYQLHHLRLEYAGGSAFERSLAIFEPAMFDAYFAQWPALHAFYKHLCQDRLSAPCIYGLEEADELELAFRSMHERYPSLSKKDQFEEISLFLVALFRCLKPLWQKRTAQAPPLGARKTHQAEKILEWIESHYAEPFRLDAMAGELHLSPYHVSHLFKDATGVSITEYIAARRVHQAVLLLTTTKKPIALVAEEIGMANVSYFCKFFKARMGATPHQYRKRWIRHGGPQRE</sequence>
<dbReference type="SMART" id="SM00342">
    <property type="entry name" value="HTH_ARAC"/>
    <property type="match status" value="1"/>
</dbReference>
<dbReference type="Gene3D" id="2.60.120.10">
    <property type="entry name" value="Jelly Rolls"/>
    <property type="match status" value="1"/>
</dbReference>
<dbReference type="GO" id="GO:0043565">
    <property type="term" value="F:sequence-specific DNA binding"/>
    <property type="evidence" value="ECO:0007669"/>
    <property type="project" value="InterPro"/>
</dbReference>
<evidence type="ECO:0000313" key="5">
    <source>
        <dbReference type="EMBL" id="MBD2868650.1"/>
    </source>
</evidence>
<dbReference type="RefSeq" id="WP_190860072.1">
    <property type="nucleotide sequence ID" value="NZ_JACXIY010000010.1"/>
</dbReference>
<feature type="domain" description="HTH araC/xylS-type" evidence="4">
    <location>
        <begin position="189"/>
        <end position="287"/>
    </location>
</feature>
<proteinExistence type="predicted"/>
<organism evidence="5 6">
    <name type="scientific">Paenibacillus arenilitoris</name>
    <dbReference type="NCBI Taxonomy" id="2772299"/>
    <lineage>
        <taxon>Bacteria</taxon>
        <taxon>Bacillati</taxon>
        <taxon>Bacillota</taxon>
        <taxon>Bacilli</taxon>
        <taxon>Bacillales</taxon>
        <taxon>Paenibacillaceae</taxon>
        <taxon>Paenibacillus</taxon>
    </lineage>
</organism>
<dbReference type="Pfam" id="PF02311">
    <property type="entry name" value="AraC_binding"/>
    <property type="match status" value="1"/>
</dbReference>
<dbReference type="InterPro" id="IPR018060">
    <property type="entry name" value="HTH_AraC"/>
</dbReference>
<dbReference type="Proteomes" id="UP000632125">
    <property type="component" value="Unassembled WGS sequence"/>
</dbReference>
<dbReference type="Gene3D" id="1.10.10.60">
    <property type="entry name" value="Homeodomain-like"/>
    <property type="match status" value="2"/>
</dbReference>
<name>A0A927CJK5_9BACL</name>
<evidence type="ECO:0000256" key="2">
    <source>
        <dbReference type="ARBA" id="ARBA00023125"/>
    </source>
</evidence>
<reference evidence="5" key="1">
    <citation type="submission" date="2020-09" db="EMBL/GenBank/DDBJ databases">
        <title>A novel bacterium of genus Paenibacillus, isolated from South China Sea.</title>
        <authorList>
            <person name="Huang H."/>
            <person name="Mo K."/>
            <person name="Hu Y."/>
        </authorList>
    </citation>
    <scope>NUCLEOTIDE SEQUENCE</scope>
    <source>
        <strain evidence="5">IB182493</strain>
    </source>
</reference>
<dbReference type="InterPro" id="IPR009057">
    <property type="entry name" value="Homeodomain-like_sf"/>
</dbReference>
<evidence type="ECO:0000256" key="1">
    <source>
        <dbReference type="ARBA" id="ARBA00023015"/>
    </source>
</evidence>
<comment type="caution">
    <text evidence="5">The sequence shown here is derived from an EMBL/GenBank/DDBJ whole genome shotgun (WGS) entry which is preliminary data.</text>
</comment>